<dbReference type="Proteomes" id="UP000887565">
    <property type="component" value="Unplaced"/>
</dbReference>
<dbReference type="AlphaFoldDB" id="A0A915K105"/>
<sequence>MQRVLGLISDLTVDDVVDKLFLNGLWREASKSRYFGQLFLKNRHFLFCCLETSVPMANRKLTI</sequence>
<protein>
    <submittedName>
        <fullName evidence="2">Uncharacterized protein</fullName>
    </submittedName>
</protein>
<keyword evidence="1" id="KW-1185">Reference proteome</keyword>
<dbReference type="WBParaSite" id="nRc.2.0.1.t31895-RA">
    <property type="protein sequence ID" value="nRc.2.0.1.t31895-RA"/>
    <property type="gene ID" value="nRc.2.0.1.g31895"/>
</dbReference>
<organism evidence="1 2">
    <name type="scientific">Romanomermis culicivorax</name>
    <name type="common">Nematode worm</name>
    <dbReference type="NCBI Taxonomy" id="13658"/>
    <lineage>
        <taxon>Eukaryota</taxon>
        <taxon>Metazoa</taxon>
        <taxon>Ecdysozoa</taxon>
        <taxon>Nematoda</taxon>
        <taxon>Enoplea</taxon>
        <taxon>Dorylaimia</taxon>
        <taxon>Mermithida</taxon>
        <taxon>Mermithoidea</taxon>
        <taxon>Mermithidae</taxon>
        <taxon>Romanomermis</taxon>
    </lineage>
</organism>
<accession>A0A915K105</accession>
<proteinExistence type="predicted"/>
<reference evidence="2" key="1">
    <citation type="submission" date="2022-11" db="UniProtKB">
        <authorList>
            <consortium name="WormBaseParasite"/>
        </authorList>
    </citation>
    <scope>IDENTIFICATION</scope>
</reference>
<evidence type="ECO:0000313" key="2">
    <source>
        <dbReference type="WBParaSite" id="nRc.2.0.1.t31895-RA"/>
    </source>
</evidence>
<evidence type="ECO:0000313" key="1">
    <source>
        <dbReference type="Proteomes" id="UP000887565"/>
    </source>
</evidence>
<name>A0A915K105_ROMCU</name>